<reference evidence="6" key="1">
    <citation type="submission" date="2018-05" db="EMBL/GenBank/DDBJ databases">
        <authorList>
            <person name="Lanie J.A."/>
            <person name="Ng W.-L."/>
            <person name="Kazmierczak K.M."/>
            <person name="Andrzejewski T.M."/>
            <person name="Davidsen T.M."/>
            <person name="Wayne K.J."/>
            <person name="Tettelin H."/>
            <person name="Glass J.I."/>
            <person name="Rusch D."/>
            <person name="Podicherti R."/>
            <person name="Tsui H.-C.T."/>
            <person name="Winkler M.E."/>
        </authorList>
    </citation>
    <scope>NUCLEOTIDE SEQUENCE</scope>
</reference>
<evidence type="ECO:0000256" key="2">
    <source>
        <dbReference type="ARBA" id="ARBA00022723"/>
    </source>
</evidence>
<keyword evidence="2" id="KW-0479">Metal-binding</keyword>
<dbReference type="PANTHER" id="PTHR33337">
    <property type="entry name" value="GFA DOMAIN-CONTAINING PROTEIN"/>
    <property type="match status" value="1"/>
</dbReference>
<keyword evidence="3" id="KW-0862">Zinc</keyword>
<dbReference type="PANTHER" id="PTHR33337:SF40">
    <property type="entry name" value="CENP-V_GFA DOMAIN-CONTAINING PROTEIN-RELATED"/>
    <property type="match status" value="1"/>
</dbReference>
<evidence type="ECO:0000313" key="6">
    <source>
        <dbReference type="EMBL" id="SVB52846.1"/>
    </source>
</evidence>
<proteinExistence type="inferred from homology"/>
<feature type="domain" description="CENP-V/GFA" evidence="5">
    <location>
        <begin position="7"/>
        <end position="112"/>
    </location>
</feature>
<gene>
    <name evidence="6" type="ORF">METZ01_LOCUS205700</name>
</gene>
<dbReference type="InterPro" id="IPR006913">
    <property type="entry name" value="CENP-V/GFA"/>
</dbReference>
<dbReference type="AlphaFoldDB" id="A0A382EPX3"/>
<dbReference type="Gene3D" id="3.90.1590.10">
    <property type="entry name" value="glutathione-dependent formaldehyde- activating enzyme (gfa)"/>
    <property type="match status" value="1"/>
</dbReference>
<feature type="non-terminal residue" evidence="6">
    <location>
        <position position="135"/>
    </location>
</feature>
<accession>A0A382EPX3</accession>
<evidence type="ECO:0000256" key="3">
    <source>
        <dbReference type="ARBA" id="ARBA00022833"/>
    </source>
</evidence>
<evidence type="ECO:0000256" key="4">
    <source>
        <dbReference type="ARBA" id="ARBA00023239"/>
    </source>
</evidence>
<protein>
    <recommendedName>
        <fullName evidence="5">CENP-V/GFA domain-containing protein</fullName>
    </recommendedName>
</protein>
<dbReference type="Pfam" id="PF04828">
    <property type="entry name" value="GFA"/>
    <property type="match status" value="1"/>
</dbReference>
<dbReference type="EMBL" id="UINC01045732">
    <property type="protein sequence ID" value="SVB52846.1"/>
    <property type="molecule type" value="Genomic_DNA"/>
</dbReference>
<dbReference type="SUPFAM" id="SSF51316">
    <property type="entry name" value="Mss4-like"/>
    <property type="match status" value="1"/>
</dbReference>
<name>A0A382EPX3_9ZZZZ</name>
<comment type="similarity">
    <text evidence="1">Belongs to the Gfa family.</text>
</comment>
<evidence type="ECO:0000256" key="1">
    <source>
        <dbReference type="ARBA" id="ARBA00005495"/>
    </source>
</evidence>
<dbReference type="GO" id="GO:0046872">
    <property type="term" value="F:metal ion binding"/>
    <property type="evidence" value="ECO:0007669"/>
    <property type="project" value="UniProtKB-KW"/>
</dbReference>
<dbReference type="InterPro" id="IPR011057">
    <property type="entry name" value="Mss4-like_sf"/>
</dbReference>
<sequence>MQDNTVHQGGCLCGAVRFEAHGIPKRVGACHCRYCQLRSGSAFGVSVYFPEDDVRVLQGELKSYQYQTETGNTTVNQFCTECGSTVLWKVGALPDYTGTAGGSYDPPTFWYELQREVFQRSSADFVHLTAPESHP</sequence>
<keyword evidence="4" id="KW-0456">Lyase</keyword>
<dbReference type="GO" id="GO:0016846">
    <property type="term" value="F:carbon-sulfur lyase activity"/>
    <property type="evidence" value="ECO:0007669"/>
    <property type="project" value="InterPro"/>
</dbReference>
<organism evidence="6">
    <name type="scientific">marine metagenome</name>
    <dbReference type="NCBI Taxonomy" id="408172"/>
    <lineage>
        <taxon>unclassified sequences</taxon>
        <taxon>metagenomes</taxon>
        <taxon>ecological metagenomes</taxon>
    </lineage>
</organism>
<dbReference type="PROSITE" id="PS51891">
    <property type="entry name" value="CENP_V_GFA"/>
    <property type="match status" value="1"/>
</dbReference>
<evidence type="ECO:0000259" key="5">
    <source>
        <dbReference type="PROSITE" id="PS51891"/>
    </source>
</evidence>